<evidence type="ECO:0000313" key="1">
    <source>
        <dbReference type="EMBL" id="MFC4652268.1"/>
    </source>
</evidence>
<dbReference type="Proteomes" id="UP001595987">
    <property type="component" value="Unassembled WGS sequence"/>
</dbReference>
<dbReference type="EMBL" id="JBHSGD010000005">
    <property type="protein sequence ID" value="MFC4652268.1"/>
    <property type="molecule type" value="Genomic_DNA"/>
</dbReference>
<sequence length="122" mass="14040">MIDFTSFTNEKDIYICPDPQGHRPVWIGFVLLNNQFYIEAETGKRSSWYQSAIVSGTGQLHLADKIYQVGFTAVTDERLLAEIQMAYYEKYGPEARVMEAHGSEACLRVKFLKEIGLRKRNE</sequence>
<organism evidence="1 2">
    <name type="scientific">Lactococcus nasutitermitis</name>
    <dbReference type="NCBI Taxonomy" id="1652957"/>
    <lineage>
        <taxon>Bacteria</taxon>
        <taxon>Bacillati</taxon>
        <taxon>Bacillota</taxon>
        <taxon>Bacilli</taxon>
        <taxon>Lactobacillales</taxon>
        <taxon>Streptococcaceae</taxon>
        <taxon>Lactococcus</taxon>
    </lineage>
</organism>
<reference evidence="2" key="1">
    <citation type="journal article" date="2019" name="Int. J. Syst. Evol. Microbiol.">
        <title>The Global Catalogue of Microorganisms (GCM) 10K type strain sequencing project: providing services to taxonomists for standard genome sequencing and annotation.</title>
        <authorList>
            <consortium name="The Broad Institute Genomics Platform"/>
            <consortium name="The Broad Institute Genome Sequencing Center for Infectious Disease"/>
            <person name="Wu L."/>
            <person name="Ma J."/>
        </authorList>
    </citation>
    <scope>NUCLEOTIDE SEQUENCE [LARGE SCALE GENOMIC DNA]</scope>
    <source>
        <strain evidence="2">CCUG 63287</strain>
    </source>
</reference>
<protein>
    <submittedName>
        <fullName evidence="1">DUF2255 family protein</fullName>
    </submittedName>
</protein>
<dbReference type="RefSeq" id="WP_213535172.1">
    <property type="nucleotide sequence ID" value="NZ_BOVQ01000004.1"/>
</dbReference>
<proteinExistence type="predicted"/>
<keyword evidence="2" id="KW-1185">Reference proteome</keyword>
<evidence type="ECO:0000313" key="2">
    <source>
        <dbReference type="Proteomes" id="UP001595987"/>
    </source>
</evidence>
<dbReference type="Pfam" id="PF10012">
    <property type="entry name" value="DUF2255"/>
    <property type="match status" value="1"/>
</dbReference>
<dbReference type="InterPro" id="IPR016888">
    <property type="entry name" value="UCP028498"/>
</dbReference>
<comment type="caution">
    <text evidence="1">The sequence shown here is derived from an EMBL/GenBank/DDBJ whole genome shotgun (WGS) entry which is preliminary data.</text>
</comment>
<gene>
    <name evidence="1" type="ORF">ACFO26_05040</name>
</gene>
<name>A0ABV9JE90_9LACT</name>
<accession>A0ABV9JE90</accession>